<evidence type="ECO:0000313" key="4">
    <source>
        <dbReference type="Proteomes" id="UP000464178"/>
    </source>
</evidence>
<keyword evidence="1" id="KW-0472">Membrane</keyword>
<dbReference type="RefSeq" id="WP_162668879.1">
    <property type="nucleotide sequence ID" value="NZ_LR593886.1"/>
</dbReference>
<gene>
    <name evidence="3" type="ORF">SOIL9_33890</name>
</gene>
<evidence type="ECO:0000259" key="2">
    <source>
        <dbReference type="Pfam" id="PF20305"/>
    </source>
</evidence>
<reference evidence="3 4" key="1">
    <citation type="submission" date="2019-05" db="EMBL/GenBank/DDBJ databases">
        <authorList>
            <consortium name="Science for Life Laboratories"/>
        </authorList>
    </citation>
    <scope>NUCLEOTIDE SEQUENCE [LARGE SCALE GENOMIC DNA]</scope>
    <source>
        <strain evidence="3">Soil9</strain>
    </source>
</reference>
<keyword evidence="1" id="KW-1133">Transmembrane helix</keyword>
<name>A0A6P2D1R3_9BACT</name>
<sequence length="223" mass="24517">MALFAEAEANIWTALPSILWVGFAAVALFALRKPLGELLSHLLTRVRAGAPMKFGAFEFGAIRAEQHSVPTPISYSSAIPEGGLEAAEPHEGQPTQEEMELSMARDQHKEATKHLMLVHRLFLSAKQGQIYDALIYVVPTRSGSLAGVTRVDYFFGRYWGNKIFTSADRSRGFPILTSAYGAFLCCARVWMNDGTSALLVRHIDFEMGAYAPVLAAETEPKKP</sequence>
<dbReference type="InterPro" id="IPR046888">
    <property type="entry name" value="pYEATS"/>
</dbReference>
<accession>A0A6P2D1R3</accession>
<dbReference type="AlphaFoldDB" id="A0A6P2D1R3"/>
<dbReference type="Pfam" id="PF20305">
    <property type="entry name" value="pYEATS"/>
    <property type="match status" value="1"/>
</dbReference>
<proteinExistence type="predicted"/>
<evidence type="ECO:0000256" key="1">
    <source>
        <dbReference type="SAM" id="Phobius"/>
    </source>
</evidence>
<feature type="domain" description="Prokaryotic YEATS" evidence="2">
    <location>
        <begin position="131"/>
        <end position="204"/>
    </location>
</feature>
<organism evidence="3 4">
    <name type="scientific">Gemmata massiliana</name>
    <dbReference type="NCBI Taxonomy" id="1210884"/>
    <lineage>
        <taxon>Bacteria</taxon>
        <taxon>Pseudomonadati</taxon>
        <taxon>Planctomycetota</taxon>
        <taxon>Planctomycetia</taxon>
        <taxon>Gemmatales</taxon>
        <taxon>Gemmataceae</taxon>
        <taxon>Gemmata</taxon>
    </lineage>
</organism>
<evidence type="ECO:0000313" key="3">
    <source>
        <dbReference type="EMBL" id="VTR94325.1"/>
    </source>
</evidence>
<dbReference type="Proteomes" id="UP000464178">
    <property type="component" value="Chromosome"/>
</dbReference>
<protein>
    <recommendedName>
        <fullName evidence="2">Prokaryotic YEATS domain-containing protein</fullName>
    </recommendedName>
</protein>
<feature type="transmembrane region" description="Helical" evidence="1">
    <location>
        <begin position="12"/>
        <end position="31"/>
    </location>
</feature>
<dbReference type="EMBL" id="LR593886">
    <property type="protein sequence ID" value="VTR94325.1"/>
    <property type="molecule type" value="Genomic_DNA"/>
</dbReference>
<keyword evidence="4" id="KW-1185">Reference proteome</keyword>
<dbReference type="KEGG" id="gms:SOIL9_33890"/>
<keyword evidence="1" id="KW-0812">Transmembrane</keyword>